<dbReference type="STRING" id="1123037.GCA_000425305_00627"/>
<sequence>MKKQRLILTALFISMIGYSQTFTDSNFITYTITSTTANTVEVTDYDYTNGGASVNIPVAVGFNSATYNVTSIGNNAFTVNTATGEHIISVIIPNGVTSIGTLAFAYNQLTNVNIPSSVTNINLAAFQSNALTSVTIPNGLTSISHNVYSINQLTSVTIPSSVISIGDLSFASNPIIYVISEALTPPTITTNNTGTDSFGNRSGIDLSIETIINKKELIEYLKYENSKYE</sequence>
<protein>
    <submittedName>
        <fullName evidence="2">Leucine-rich repeat domain-containing protein</fullName>
    </submittedName>
</protein>
<dbReference type="InterPro" id="IPR032675">
    <property type="entry name" value="LRR_dom_sf"/>
</dbReference>
<proteinExistence type="predicted"/>
<dbReference type="Pfam" id="PF13306">
    <property type="entry name" value="LRR_5"/>
    <property type="match status" value="1"/>
</dbReference>
<accession>A0A5C7BD16</accession>
<evidence type="ECO:0000313" key="2">
    <source>
        <dbReference type="EMBL" id="TXE20344.1"/>
    </source>
</evidence>
<feature type="signal peptide" evidence="1">
    <location>
        <begin position="1"/>
        <end position="21"/>
    </location>
</feature>
<reference evidence="2 3" key="1">
    <citation type="submission" date="2019-08" db="EMBL/GenBank/DDBJ databases">
        <title>Genome of Psychroserpens burtonensis ACAM 167.</title>
        <authorList>
            <person name="Bowman J.P."/>
        </authorList>
    </citation>
    <scope>NUCLEOTIDE SEQUENCE [LARGE SCALE GENOMIC DNA]</scope>
    <source>
        <strain evidence="2 3">ACAM 167</strain>
    </source>
</reference>
<dbReference type="EMBL" id="VOSB01000001">
    <property type="protein sequence ID" value="TXE20344.1"/>
    <property type="molecule type" value="Genomic_DNA"/>
</dbReference>
<evidence type="ECO:0000256" key="1">
    <source>
        <dbReference type="SAM" id="SignalP"/>
    </source>
</evidence>
<keyword evidence="1" id="KW-0732">Signal</keyword>
<keyword evidence="3" id="KW-1185">Reference proteome</keyword>
<dbReference type="RefSeq" id="WP_051229595.1">
    <property type="nucleotide sequence ID" value="NZ_VOSB01000001.1"/>
</dbReference>
<organism evidence="2 3">
    <name type="scientific">Psychroserpens burtonensis</name>
    <dbReference type="NCBI Taxonomy" id="49278"/>
    <lineage>
        <taxon>Bacteria</taxon>
        <taxon>Pseudomonadati</taxon>
        <taxon>Bacteroidota</taxon>
        <taxon>Flavobacteriia</taxon>
        <taxon>Flavobacteriales</taxon>
        <taxon>Flavobacteriaceae</taxon>
        <taxon>Psychroserpens</taxon>
    </lineage>
</organism>
<evidence type="ECO:0000313" key="3">
    <source>
        <dbReference type="Proteomes" id="UP000321938"/>
    </source>
</evidence>
<dbReference type="Proteomes" id="UP000321938">
    <property type="component" value="Unassembled WGS sequence"/>
</dbReference>
<name>A0A5C7BD16_9FLAO</name>
<dbReference type="AlphaFoldDB" id="A0A5C7BD16"/>
<dbReference type="Gene3D" id="3.80.10.10">
    <property type="entry name" value="Ribonuclease Inhibitor"/>
    <property type="match status" value="1"/>
</dbReference>
<dbReference type="InterPro" id="IPR026906">
    <property type="entry name" value="LRR_5"/>
</dbReference>
<comment type="caution">
    <text evidence="2">The sequence shown here is derived from an EMBL/GenBank/DDBJ whole genome shotgun (WGS) entry which is preliminary data.</text>
</comment>
<feature type="chain" id="PRO_5022997788" evidence="1">
    <location>
        <begin position="22"/>
        <end position="229"/>
    </location>
</feature>
<gene>
    <name evidence="2" type="ORF">ES692_00715</name>
</gene>
<dbReference type="OrthoDB" id="1824882at2"/>